<dbReference type="InterPro" id="IPR025722">
    <property type="entry name" value="TetR"/>
</dbReference>
<evidence type="ECO:0000256" key="1">
    <source>
        <dbReference type="ARBA" id="ARBA00023125"/>
    </source>
</evidence>
<name>A0A1V6LSR0_9FLAO</name>
<dbReference type="Pfam" id="PF13972">
    <property type="entry name" value="TetR"/>
    <property type="match status" value="1"/>
</dbReference>
<evidence type="ECO:0000313" key="4">
    <source>
        <dbReference type="EMBL" id="OQD43223.1"/>
    </source>
</evidence>
<feature type="DNA-binding region" description="H-T-H motif" evidence="2">
    <location>
        <begin position="22"/>
        <end position="41"/>
    </location>
</feature>
<accession>A0A1V6LSR0</accession>
<dbReference type="Gene3D" id="1.10.357.10">
    <property type="entry name" value="Tetracycline Repressor, domain 2"/>
    <property type="match status" value="1"/>
</dbReference>
<keyword evidence="1 2" id="KW-0238">DNA-binding</keyword>
<protein>
    <submittedName>
        <fullName evidence="4">TetR family transcriptional regulator</fullName>
    </submittedName>
</protein>
<evidence type="ECO:0000256" key="2">
    <source>
        <dbReference type="PROSITE-ProRule" id="PRU00335"/>
    </source>
</evidence>
<comment type="caution">
    <text evidence="4">The sequence shown here is derived from an EMBL/GenBank/DDBJ whole genome shotgun (WGS) entry which is preliminary data.</text>
</comment>
<dbReference type="GO" id="GO:0003677">
    <property type="term" value="F:DNA binding"/>
    <property type="evidence" value="ECO:0007669"/>
    <property type="project" value="UniProtKB-UniRule"/>
</dbReference>
<dbReference type="Proteomes" id="UP000191680">
    <property type="component" value="Unassembled WGS sequence"/>
</dbReference>
<gene>
    <name evidence="4" type="ORF">BUL40_05130</name>
</gene>
<dbReference type="InterPro" id="IPR001647">
    <property type="entry name" value="HTH_TetR"/>
</dbReference>
<evidence type="ECO:0000259" key="3">
    <source>
        <dbReference type="PROSITE" id="PS50977"/>
    </source>
</evidence>
<organism evidence="4 5">
    <name type="scientific">Croceivirga radicis</name>
    <dbReference type="NCBI Taxonomy" id="1929488"/>
    <lineage>
        <taxon>Bacteria</taxon>
        <taxon>Pseudomonadati</taxon>
        <taxon>Bacteroidota</taxon>
        <taxon>Flavobacteriia</taxon>
        <taxon>Flavobacteriales</taxon>
        <taxon>Flavobacteriaceae</taxon>
        <taxon>Croceivirga</taxon>
    </lineage>
</organism>
<proteinExistence type="predicted"/>
<dbReference type="EMBL" id="MTBC01000003">
    <property type="protein sequence ID" value="OQD43223.1"/>
    <property type="molecule type" value="Genomic_DNA"/>
</dbReference>
<dbReference type="SUPFAM" id="SSF46689">
    <property type="entry name" value="Homeodomain-like"/>
    <property type="match status" value="1"/>
</dbReference>
<reference evidence="4 5" key="1">
    <citation type="submission" date="2016-12" db="EMBL/GenBank/DDBJ databases">
        <authorList>
            <person name="Song W.-J."/>
            <person name="Kurnit D.M."/>
        </authorList>
    </citation>
    <scope>NUCLEOTIDE SEQUENCE [LARGE SCALE GENOMIC DNA]</scope>
    <source>
        <strain evidence="4 5">HSG9</strain>
    </source>
</reference>
<sequence>MKANIKAAAIQLFNKEGMSNVSMKQLADNMGISAGNLKYHYNTKSDLLEALYEDMYTVTLDYILPKNTYLTLFHLEEMMGKFDALQQEYAFFFNDLVNIIKTHPTIAKRYEAGNLERFKAARKLLDYYIETGRMKATHGLVDFDQVIYAIWMLSTFWQSQKIAINNPNYKVNQTSSISLLWQLIIPHLTEKGVEEYQQMRQFVTLPNY</sequence>
<dbReference type="InterPro" id="IPR009057">
    <property type="entry name" value="Homeodomain-like_sf"/>
</dbReference>
<dbReference type="Pfam" id="PF00440">
    <property type="entry name" value="TetR_N"/>
    <property type="match status" value="1"/>
</dbReference>
<keyword evidence="5" id="KW-1185">Reference proteome</keyword>
<dbReference type="PROSITE" id="PS50977">
    <property type="entry name" value="HTH_TETR_2"/>
    <property type="match status" value="1"/>
</dbReference>
<evidence type="ECO:0000313" key="5">
    <source>
        <dbReference type="Proteomes" id="UP000191680"/>
    </source>
</evidence>
<dbReference type="OrthoDB" id="9785164at2"/>
<dbReference type="AlphaFoldDB" id="A0A1V6LSR0"/>
<dbReference type="PRINTS" id="PR00455">
    <property type="entry name" value="HTHTETR"/>
</dbReference>
<feature type="domain" description="HTH tetR-type" evidence="3">
    <location>
        <begin position="1"/>
        <end position="59"/>
    </location>
</feature>
<dbReference type="RefSeq" id="WP_080318349.1">
    <property type="nucleotide sequence ID" value="NZ_MTBC01000003.1"/>
</dbReference>